<dbReference type="GO" id="GO:0006313">
    <property type="term" value="P:DNA transposition"/>
    <property type="evidence" value="ECO:0007669"/>
    <property type="project" value="InterPro"/>
</dbReference>
<evidence type="ECO:0000256" key="5">
    <source>
        <dbReference type="ARBA" id="ARBA00023172"/>
    </source>
</evidence>
<comment type="similarity">
    <text evidence="2">Belongs to the transposase mutator family.</text>
</comment>
<proteinExistence type="inferred from homology"/>
<evidence type="ECO:0000256" key="3">
    <source>
        <dbReference type="ARBA" id="ARBA00022578"/>
    </source>
</evidence>
<feature type="region of interest" description="Disordered" evidence="6">
    <location>
        <begin position="1"/>
        <end position="20"/>
    </location>
</feature>
<comment type="caution">
    <text evidence="7">The sequence shown here is derived from an EMBL/GenBank/DDBJ whole genome shotgun (WGS) entry which is preliminary data.</text>
</comment>
<evidence type="ECO:0000313" key="8">
    <source>
        <dbReference type="Proteomes" id="UP000629619"/>
    </source>
</evidence>
<evidence type="ECO:0000313" key="7">
    <source>
        <dbReference type="EMBL" id="GIF06971.1"/>
    </source>
</evidence>
<reference evidence="7" key="1">
    <citation type="submission" date="2021-01" db="EMBL/GenBank/DDBJ databases">
        <title>Whole genome shotgun sequence of Actinoplanes siamensis NBRC 109076.</title>
        <authorList>
            <person name="Komaki H."/>
            <person name="Tamura T."/>
        </authorList>
    </citation>
    <scope>NUCLEOTIDE SEQUENCE</scope>
    <source>
        <strain evidence="7">NBRC 109076</strain>
    </source>
</reference>
<evidence type="ECO:0000256" key="2">
    <source>
        <dbReference type="ARBA" id="ARBA00010961"/>
    </source>
</evidence>
<evidence type="ECO:0000256" key="4">
    <source>
        <dbReference type="ARBA" id="ARBA00023125"/>
    </source>
</evidence>
<accession>A0A919N9K1</accession>
<dbReference type="InterPro" id="IPR001207">
    <property type="entry name" value="Transposase_mutator"/>
</dbReference>
<dbReference type="Proteomes" id="UP000629619">
    <property type="component" value="Unassembled WGS sequence"/>
</dbReference>
<sequence>MTPSERVNSRNGHRRRELDTRGTIDVAIPNCGPAATPPSGCSNAANEAAAALVSVVATCYLLGISTRRMDKLVQSFGITNRYTTSRDLTEPGERNRGGTARRVGRVRIFTCVGADRDDLGLRGQV</sequence>
<keyword evidence="8" id="KW-1185">Reference proteome</keyword>
<evidence type="ECO:0000256" key="1">
    <source>
        <dbReference type="ARBA" id="ARBA00002190"/>
    </source>
</evidence>
<keyword evidence="3" id="KW-0815">Transposition</keyword>
<organism evidence="7 8">
    <name type="scientific">Actinoplanes siamensis</name>
    <dbReference type="NCBI Taxonomy" id="1223317"/>
    <lineage>
        <taxon>Bacteria</taxon>
        <taxon>Bacillati</taxon>
        <taxon>Actinomycetota</taxon>
        <taxon>Actinomycetes</taxon>
        <taxon>Micromonosporales</taxon>
        <taxon>Micromonosporaceae</taxon>
        <taxon>Actinoplanes</taxon>
    </lineage>
</organism>
<dbReference type="GO" id="GO:0004803">
    <property type="term" value="F:transposase activity"/>
    <property type="evidence" value="ECO:0007669"/>
    <property type="project" value="InterPro"/>
</dbReference>
<comment type="function">
    <text evidence="1">Required for the transposition of the insertion element.</text>
</comment>
<evidence type="ECO:0000256" key="6">
    <source>
        <dbReference type="SAM" id="MobiDB-lite"/>
    </source>
</evidence>
<dbReference type="AlphaFoldDB" id="A0A919N9K1"/>
<dbReference type="GO" id="GO:0003677">
    <property type="term" value="F:DNA binding"/>
    <property type="evidence" value="ECO:0007669"/>
    <property type="project" value="UniProtKB-KW"/>
</dbReference>
<dbReference type="EMBL" id="BOMW01000043">
    <property type="protein sequence ID" value="GIF06971.1"/>
    <property type="molecule type" value="Genomic_DNA"/>
</dbReference>
<keyword evidence="5" id="KW-0233">DNA recombination</keyword>
<feature type="compositionally biased region" description="Polar residues" evidence="6">
    <location>
        <begin position="1"/>
        <end position="10"/>
    </location>
</feature>
<gene>
    <name evidence="7" type="ORF">Asi03nite_45090</name>
</gene>
<protein>
    <submittedName>
        <fullName evidence="7">Uncharacterized protein</fullName>
    </submittedName>
</protein>
<dbReference type="Pfam" id="PF00872">
    <property type="entry name" value="Transposase_mut"/>
    <property type="match status" value="1"/>
</dbReference>
<dbReference type="RefSeq" id="WP_203682388.1">
    <property type="nucleotide sequence ID" value="NZ_BOMW01000043.1"/>
</dbReference>
<keyword evidence="4" id="KW-0238">DNA-binding</keyword>
<name>A0A919N9K1_9ACTN</name>